<evidence type="ECO:0000313" key="2">
    <source>
        <dbReference type="EMBL" id="KAG2310563.1"/>
    </source>
</evidence>
<keyword evidence="3" id="KW-1185">Reference proteome</keyword>
<proteinExistence type="predicted"/>
<dbReference type="OrthoDB" id="1043478at2759"/>
<dbReference type="AlphaFoldDB" id="A0A8X7VFI3"/>
<name>A0A8X7VFI3_BRACI</name>
<gene>
    <name evidence="2" type="ORF">Bca52824_022120</name>
</gene>
<dbReference type="Pfam" id="PF03478">
    <property type="entry name" value="Beta-prop_KIB1-4"/>
    <property type="match status" value="1"/>
</dbReference>
<evidence type="ECO:0000313" key="3">
    <source>
        <dbReference type="Proteomes" id="UP000886595"/>
    </source>
</evidence>
<feature type="domain" description="KIB1-4 beta-propeller" evidence="1">
    <location>
        <begin position="86"/>
        <end position="336"/>
    </location>
</feature>
<protein>
    <recommendedName>
        <fullName evidence="1">KIB1-4 beta-propeller domain-containing protein</fullName>
    </recommendedName>
</protein>
<dbReference type="PANTHER" id="PTHR31681:SF79">
    <property type="entry name" value="DUF295 DOMAIN-CONTAINING PROTEIN"/>
    <property type="match status" value="1"/>
</dbReference>
<sequence>MSLLISRLSKLHLGKSRRSPLLLLLSNEFSSSLRKEQTPPCYIVSAELCEPYKAGLGKLVRYNFNDKTMIGLEKKVRGELVYNDLFGTVVTIGASNGWVATLNGKDGILRLQDDLNPYASYTDPKRIPLPPLVTLPRCQTQIATNVSMSSSSPEDEDCVVAVKFLGPQLSFCRPGQSKPVWVNIRIDNPCFYSSRVMFSKKDNVFCILGAGGHLMGSWDLQNHKHKIQRLRFENIPELTKPTNELMDSCCTYEHLVESVTTGETFMLKQYKKTSEIVKGVAKMKTRNLMVFKLDDQGNAVYTQDIGGLVIFLSKSEPFCVPAISLGMLPNSVETLDSCEHGFVDLDDRYAYTSIGSPNPAPFFIPPQNIY</sequence>
<dbReference type="InterPro" id="IPR005174">
    <property type="entry name" value="KIB1-4_b-propeller"/>
</dbReference>
<comment type="caution">
    <text evidence="2">The sequence shown here is derived from an EMBL/GenBank/DDBJ whole genome shotgun (WGS) entry which is preliminary data.</text>
</comment>
<dbReference type="Proteomes" id="UP000886595">
    <property type="component" value="Unassembled WGS sequence"/>
</dbReference>
<dbReference type="EMBL" id="JAAMPC010000005">
    <property type="protein sequence ID" value="KAG2310563.1"/>
    <property type="molecule type" value="Genomic_DNA"/>
</dbReference>
<organism evidence="2 3">
    <name type="scientific">Brassica carinata</name>
    <name type="common">Ethiopian mustard</name>
    <name type="synonym">Abyssinian cabbage</name>
    <dbReference type="NCBI Taxonomy" id="52824"/>
    <lineage>
        <taxon>Eukaryota</taxon>
        <taxon>Viridiplantae</taxon>
        <taxon>Streptophyta</taxon>
        <taxon>Embryophyta</taxon>
        <taxon>Tracheophyta</taxon>
        <taxon>Spermatophyta</taxon>
        <taxon>Magnoliopsida</taxon>
        <taxon>eudicotyledons</taxon>
        <taxon>Gunneridae</taxon>
        <taxon>Pentapetalae</taxon>
        <taxon>rosids</taxon>
        <taxon>malvids</taxon>
        <taxon>Brassicales</taxon>
        <taxon>Brassicaceae</taxon>
        <taxon>Brassiceae</taxon>
        <taxon>Brassica</taxon>
    </lineage>
</organism>
<evidence type="ECO:0000259" key="1">
    <source>
        <dbReference type="Pfam" id="PF03478"/>
    </source>
</evidence>
<dbReference type="PANTHER" id="PTHR31681">
    <property type="entry name" value="C2H2-LIKE ZINC FINGER PROTEIN"/>
    <property type="match status" value="1"/>
</dbReference>
<accession>A0A8X7VFI3</accession>
<reference evidence="2 3" key="1">
    <citation type="submission" date="2020-02" db="EMBL/GenBank/DDBJ databases">
        <authorList>
            <person name="Ma Q."/>
            <person name="Huang Y."/>
            <person name="Song X."/>
            <person name="Pei D."/>
        </authorList>
    </citation>
    <scope>NUCLEOTIDE SEQUENCE [LARGE SCALE GENOMIC DNA]</scope>
    <source>
        <strain evidence="2">Sxm20200214</strain>
        <tissue evidence="2">Leaf</tissue>
    </source>
</reference>